<dbReference type="InterPro" id="IPR052342">
    <property type="entry name" value="MCH/BMMD"/>
</dbReference>
<dbReference type="Proteomes" id="UP000215005">
    <property type="component" value="Chromosome"/>
</dbReference>
<dbReference type="PANTHER" id="PTHR43664:SF1">
    <property type="entry name" value="BETA-METHYLMALYL-COA DEHYDRATASE"/>
    <property type="match status" value="1"/>
</dbReference>
<dbReference type="SUPFAM" id="SSF54637">
    <property type="entry name" value="Thioesterase/thiol ester dehydrase-isomerase"/>
    <property type="match status" value="1"/>
</dbReference>
<protein>
    <submittedName>
        <fullName evidence="1">Uncharacterized protein</fullName>
    </submittedName>
</protein>
<reference evidence="1 2" key="1">
    <citation type="submission" date="2017-08" db="EMBL/GenBank/DDBJ databases">
        <title>The complete genome sequence of Nocardiopsis gilva YIM 90087.</title>
        <authorList>
            <person name="Yin M."/>
            <person name="Tang S."/>
        </authorList>
    </citation>
    <scope>NUCLEOTIDE SEQUENCE [LARGE SCALE GENOMIC DNA]</scope>
    <source>
        <strain evidence="1 2">YIM 90087</strain>
    </source>
</reference>
<dbReference type="AlphaFoldDB" id="A0A223S002"/>
<dbReference type="KEGG" id="ngv:CDO52_00465"/>
<evidence type="ECO:0000313" key="1">
    <source>
        <dbReference type="EMBL" id="ASU81451.1"/>
    </source>
</evidence>
<dbReference type="OrthoDB" id="9797938at2"/>
<dbReference type="EMBL" id="CP022753">
    <property type="protein sequence ID" value="ASU81451.1"/>
    <property type="molecule type" value="Genomic_DNA"/>
</dbReference>
<dbReference type="PANTHER" id="PTHR43664">
    <property type="entry name" value="MONOAMINE OXIDASE-RELATED"/>
    <property type="match status" value="1"/>
</dbReference>
<name>A0A223S002_9ACTN</name>
<gene>
    <name evidence="1" type="ORF">CDO52_00465</name>
</gene>
<dbReference type="RefSeq" id="WP_017619444.1">
    <property type="nucleotide sequence ID" value="NZ_ANBG01000243.1"/>
</dbReference>
<dbReference type="InterPro" id="IPR029069">
    <property type="entry name" value="HotDog_dom_sf"/>
</dbReference>
<accession>A0A223S002</accession>
<proteinExistence type="predicted"/>
<sequence length="145" mass="16010">MRCFEDFRVGDVYRLGMWKVGEQDIVEFASMYDPQPRHTDVELGVTASGWHVAGIFMRLYVDAVLRDSAAEVSPGLEHLRWLAPVLPGAVLTGSVTVMETQPAMSRPDCGIVQQRGELINEDGNPVLRVDFYGMIKRSSAIGSAP</sequence>
<organism evidence="1 2">
    <name type="scientific">Nocardiopsis gilva YIM 90087</name>
    <dbReference type="NCBI Taxonomy" id="1235441"/>
    <lineage>
        <taxon>Bacteria</taxon>
        <taxon>Bacillati</taxon>
        <taxon>Actinomycetota</taxon>
        <taxon>Actinomycetes</taxon>
        <taxon>Streptosporangiales</taxon>
        <taxon>Nocardiopsidaceae</taxon>
        <taxon>Nocardiopsis</taxon>
    </lineage>
</organism>
<evidence type="ECO:0000313" key="2">
    <source>
        <dbReference type="Proteomes" id="UP000215005"/>
    </source>
</evidence>
<dbReference type="Gene3D" id="3.10.129.10">
    <property type="entry name" value="Hotdog Thioesterase"/>
    <property type="match status" value="1"/>
</dbReference>
<keyword evidence="2" id="KW-1185">Reference proteome</keyword>